<gene>
    <name evidence="4" type="ORF">FSP39_017458</name>
</gene>
<organism evidence="4 5">
    <name type="scientific">Pinctada imbricata</name>
    <name type="common">Atlantic pearl-oyster</name>
    <name type="synonym">Pinctada martensii</name>
    <dbReference type="NCBI Taxonomy" id="66713"/>
    <lineage>
        <taxon>Eukaryota</taxon>
        <taxon>Metazoa</taxon>
        <taxon>Spiralia</taxon>
        <taxon>Lophotrochozoa</taxon>
        <taxon>Mollusca</taxon>
        <taxon>Bivalvia</taxon>
        <taxon>Autobranchia</taxon>
        <taxon>Pteriomorphia</taxon>
        <taxon>Pterioida</taxon>
        <taxon>Pterioidea</taxon>
        <taxon>Pteriidae</taxon>
        <taxon>Pinctada</taxon>
    </lineage>
</organism>
<accession>A0AA88YK53</accession>
<dbReference type="CDD" id="cd05468">
    <property type="entry name" value="pVHL"/>
    <property type="match status" value="1"/>
</dbReference>
<evidence type="ECO:0000256" key="1">
    <source>
        <dbReference type="ARBA" id="ARBA00010057"/>
    </source>
</evidence>
<dbReference type="InterPro" id="IPR037140">
    <property type="entry name" value="VHL_beta_dom_sf"/>
</dbReference>
<comment type="caution">
    <text evidence="4">The sequence shown here is derived from an EMBL/GenBank/DDBJ whole genome shotgun (WGS) entry which is preliminary data.</text>
</comment>
<dbReference type="AlphaFoldDB" id="A0AA88YK53"/>
<feature type="domain" description="von Hippel-Lindau disease tumour suppressor beta" evidence="3">
    <location>
        <begin position="21"/>
        <end position="93"/>
    </location>
</feature>
<dbReference type="FunFam" id="2.60.40.780:FF:000001">
    <property type="entry name" value="von Hippel-Lindau disease tumor suppressor"/>
    <property type="match status" value="1"/>
</dbReference>
<feature type="region of interest" description="Disordered" evidence="2">
    <location>
        <begin position="1"/>
        <end position="21"/>
    </location>
</feature>
<dbReference type="InterPro" id="IPR022772">
    <property type="entry name" value="VHL_tumour_suppress_b/a_dom"/>
</dbReference>
<keyword evidence="5" id="KW-1185">Reference proteome</keyword>
<reference evidence="4" key="1">
    <citation type="submission" date="2019-08" db="EMBL/GenBank/DDBJ databases">
        <title>The improved chromosome-level genome for the pearl oyster Pinctada fucata martensii using PacBio sequencing and Hi-C.</title>
        <authorList>
            <person name="Zheng Z."/>
        </authorList>
    </citation>
    <scope>NUCLEOTIDE SEQUENCE</scope>
    <source>
        <strain evidence="4">ZZ-2019</strain>
        <tissue evidence="4">Adductor muscle</tissue>
    </source>
</reference>
<comment type="similarity">
    <text evidence="1">Belongs to the VHL family.</text>
</comment>
<dbReference type="InterPro" id="IPR024053">
    <property type="entry name" value="VHL_beta_dom"/>
</dbReference>
<protein>
    <recommendedName>
        <fullName evidence="3">von Hippel-Lindau disease tumour suppressor beta domain-containing protein</fullName>
    </recommendedName>
</protein>
<dbReference type="SUPFAM" id="SSF49468">
    <property type="entry name" value="VHL"/>
    <property type="match status" value="1"/>
</dbReference>
<name>A0AA88YK53_PINIB</name>
<sequence>MPGKDGNPSPTGSQNNDNVLKSKKSVHCSLVRFQNRTERAIDIVWLNYEGARVKYKTLQANEFVDVNTFIGHPWIFLDVETGERMVTELRDVYESNTKWSVQNQTRKIVNITNPSK</sequence>
<proteinExistence type="inferred from homology"/>
<dbReference type="InterPro" id="IPR036208">
    <property type="entry name" value="VHL_sf"/>
</dbReference>
<feature type="compositionally biased region" description="Polar residues" evidence="2">
    <location>
        <begin position="8"/>
        <end position="19"/>
    </location>
</feature>
<dbReference type="Pfam" id="PF01847">
    <property type="entry name" value="VHL"/>
    <property type="match status" value="1"/>
</dbReference>
<evidence type="ECO:0000313" key="4">
    <source>
        <dbReference type="EMBL" id="KAK3103211.1"/>
    </source>
</evidence>
<dbReference type="Gene3D" id="2.60.40.780">
    <property type="entry name" value="von Hippel-Lindau disease tumour suppressor, beta domain"/>
    <property type="match status" value="1"/>
</dbReference>
<dbReference type="EMBL" id="VSWD01000005">
    <property type="protein sequence ID" value="KAK3103211.1"/>
    <property type="molecule type" value="Genomic_DNA"/>
</dbReference>
<evidence type="ECO:0000259" key="3">
    <source>
        <dbReference type="Pfam" id="PF01847"/>
    </source>
</evidence>
<evidence type="ECO:0000256" key="2">
    <source>
        <dbReference type="SAM" id="MobiDB-lite"/>
    </source>
</evidence>
<evidence type="ECO:0000313" key="5">
    <source>
        <dbReference type="Proteomes" id="UP001186944"/>
    </source>
</evidence>
<dbReference type="Proteomes" id="UP001186944">
    <property type="component" value="Unassembled WGS sequence"/>
</dbReference>